<dbReference type="GO" id="GO:0005524">
    <property type="term" value="F:ATP binding"/>
    <property type="evidence" value="ECO:0007669"/>
    <property type="project" value="UniProtKB-KW"/>
</dbReference>
<keyword evidence="9 15" id="KW-0067">ATP-binding</keyword>
<dbReference type="InterPro" id="IPR000738">
    <property type="entry name" value="WHEP-TRS_dom"/>
</dbReference>
<dbReference type="Proteomes" id="UP000594262">
    <property type="component" value="Unplaced"/>
</dbReference>
<feature type="region of interest" description="Disordered" evidence="16">
    <location>
        <begin position="241"/>
        <end position="276"/>
    </location>
</feature>
<evidence type="ECO:0000256" key="16">
    <source>
        <dbReference type="SAM" id="MobiDB-lite"/>
    </source>
</evidence>
<dbReference type="InterPro" id="IPR033911">
    <property type="entry name" value="MetRS_core"/>
</dbReference>
<dbReference type="InterPro" id="IPR036282">
    <property type="entry name" value="Glutathione-S-Trfase_C_sf"/>
</dbReference>
<comment type="subcellular location">
    <subcellularLocation>
        <location evidence="1">Cytoplasm</location>
    </subcellularLocation>
</comment>
<dbReference type="Gene3D" id="3.40.30.10">
    <property type="entry name" value="Glutaredoxin"/>
    <property type="match status" value="1"/>
</dbReference>
<evidence type="ECO:0000256" key="3">
    <source>
        <dbReference type="ARBA" id="ARBA00012838"/>
    </source>
</evidence>
<evidence type="ECO:0000313" key="20">
    <source>
        <dbReference type="EnsemblMetazoa" id="CLYHEMP023153.1"/>
    </source>
</evidence>
<dbReference type="InterPro" id="IPR014729">
    <property type="entry name" value="Rossmann-like_a/b/a_fold"/>
</dbReference>
<organism evidence="20 21">
    <name type="scientific">Clytia hemisphaerica</name>
    <dbReference type="NCBI Taxonomy" id="252671"/>
    <lineage>
        <taxon>Eukaryota</taxon>
        <taxon>Metazoa</taxon>
        <taxon>Cnidaria</taxon>
        <taxon>Hydrozoa</taxon>
        <taxon>Hydroidolina</taxon>
        <taxon>Leptothecata</taxon>
        <taxon>Obeliida</taxon>
        <taxon>Clytiidae</taxon>
        <taxon>Clytia</taxon>
    </lineage>
</organism>
<dbReference type="InterPro" id="IPR041872">
    <property type="entry name" value="Anticodon_Met"/>
</dbReference>
<evidence type="ECO:0000256" key="13">
    <source>
        <dbReference type="ARBA" id="ARBA00030904"/>
    </source>
</evidence>
<dbReference type="OrthoDB" id="5844513at2759"/>
<feature type="domain" description="GST C-terminal" evidence="18">
    <location>
        <begin position="111"/>
        <end position="240"/>
    </location>
</feature>
<dbReference type="Pfam" id="PF09334">
    <property type="entry name" value="tRNA-synt_1g"/>
    <property type="match status" value="1"/>
</dbReference>
<evidence type="ECO:0000256" key="9">
    <source>
        <dbReference type="ARBA" id="ARBA00022840"/>
    </source>
</evidence>
<dbReference type="Gene3D" id="2.20.28.20">
    <property type="entry name" value="Methionyl-tRNA synthetase, Zn-domain"/>
    <property type="match status" value="1"/>
</dbReference>
<protein>
    <recommendedName>
        <fullName evidence="4">Methionine--tRNA ligase, cytoplasmic</fullName>
        <ecNumber evidence="3">6.1.1.10</ecNumber>
    </recommendedName>
    <alternativeName>
        <fullName evidence="13">Methionyl-tRNA synthetase</fullName>
    </alternativeName>
</protein>
<dbReference type="InterPro" id="IPR014758">
    <property type="entry name" value="Met-tRNA_synth"/>
</dbReference>
<dbReference type="PANTHER" id="PTHR45765">
    <property type="entry name" value="METHIONINE--TRNA LIGASE"/>
    <property type="match status" value="1"/>
</dbReference>
<evidence type="ECO:0000256" key="15">
    <source>
        <dbReference type="RuleBase" id="RU363039"/>
    </source>
</evidence>
<dbReference type="FunFam" id="1.10.730.10:FF:000031">
    <property type="entry name" value="Putative Methionyl-tRNA synthetase"/>
    <property type="match status" value="1"/>
</dbReference>
<dbReference type="GO" id="GO:0006431">
    <property type="term" value="P:methionyl-tRNA aminoacylation"/>
    <property type="evidence" value="ECO:0007669"/>
    <property type="project" value="InterPro"/>
</dbReference>
<dbReference type="InterPro" id="IPR009080">
    <property type="entry name" value="tRNAsynth_Ia_anticodon-bd"/>
</dbReference>
<dbReference type="PROSITE" id="PS50405">
    <property type="entry name" value="GST_CTER"/>
    <property type="match status" value="1"/>
</dbReference>
<evidence type="ECO:0000256" key="5">
    <source>
        <dbReference type="ARBA" id="ARBA00022490"/>
    </source>
</evidence>
<dbReference type="InterPro" id="IPR004046">
    <property type="entry name" value="GST_C"/>
</dbReference>
<dbReference type="NCBIfam" id="NF001100">
    <property type="entry name" value="PRK00133.1"/>
    <property type="match status" value="1"/>
</dbReference>
<keyword evidence="11 15" id="KW-0648">Protein biosynthesis</keyword>
<evidence type="ECO:0000259" key="17">
    <source>
        <dbReference type="PROSITE" id="PS50404"/>
    </source>
</evidence>
<feature type="region of interest" description="Disordered" evidence="16">
    <location>
        <begin position="867"/>
        <end position="910"/>
    </location>
</feature>
<evidence type="ECO:0000256" key="11">
    <source>
        <dbReference type="ARBA" id="ARBA00022917"/>
    </source>
</evidence>
<dbReference type="PROSITE" id="PS00178">
    <property type="entry name" value="AA_TRNA_LIGASE_I"/>
    <property type="match status" value="1"/>
</dbReference>
<dbReference type="CDD" id="cd00814">
    <property type="entry name" value="MetRS_core"/>
    <property type="match status" value="1"/>
</dbReference>
<sequence length="973" mass="109248">MIGRSSFCKTLISSFNVYSSLRQFHQTKKFFNHNEMKLFTDKGNLAALKILAACTYNDQRVEVETVSRKDYVLPKGCPPIAQLPILEVADGKYLFQSDVAVDFIFNKAGKGINKVEEIDELIEYDIIKVQPAVYPSILSLITKKNVNSTPLASIFGELEKRLGQNQYLLGNTLTSADTLFWGSLYGLLQDDKTRSSASSVIVEWFNRLSSEKAFQSAVNQIIGKKGISSCQEFLESYVPPSTAATTGKKSQQKPNKTTSATQAKTNDTAQTSEEVVKLSKEDIAKATEGWNKGADSLPKPRKYEHPILPQAGERNILITSALPYVNNVPHLGNIIGCTLSGDVYSRFCRLRNYNSLYICGTDEYGTATETKALAEGLTPQQICDKYHKIHSEVYKWFNIEFDHFGRTTTEHQTKITQEIFWKVHKNGFILEDTVDQLQCQDCKRFLADRFVEGTCPYCKYEDARGDQCDACGKLINAIELIKPRCKQCGGSPQIQTSKHLFLDLPKVESSLKNWLKKSETGGKDNWTPNARQITKSWVVEGLKPRCITRDLKWGTQVPLEGYTDKVFYVWFDAPIGYLSISANYTDEWEKWWKNPEQVNLVQFMAKDNVPFHTVVFPSSLIAANDNYVLLNDINATEYLNYEEDKFSKSRGVGVFGDQAKDTGISADIFRFYLLFVRPESSDSAFQWADLITKNNSELLNNLGNFVNRALMFLKNSFNSTMPELKLNEEDYKLITHVDKELQEYVTHLDSIKLRDGLKFILNISRHGNQYIQANKPWVMVKGTDAEKERAGTVIGLATNVSALLCILVKPYMPAISSTLQQQLALADDKFVIPDNFVQLLPTGHVSGTPAPLFQKLEVAFGEEMKKRFAGKRPEPNEKKTAKKAAQSKTTPSQTPATTSSTPAVTADPAKIKELEEKVTKQGNLVRELKTSGADKAKITEEVQALLAVKRELALATGENPDEKPKGKKKGKKK</sequence>
<evidence type="ECO:0000256" key="12">
    <source>
        <dbReference type="ARBA" id="ARBA00023146"/>
    </source>
</evidence>
<evidence type="ECO:0000256" key="6">
    <source>
        <dbReference type="ARBA" id="ARBA00022555"/>
    </source>
</evidence>
<dbReference type="CDD" id="cd07957">
    <property type="entry name" value="Anticodon_Ia_Met"/>
    <property type="match status" value="1"/>
</dbReference>
<dbReference type="Gene3D" id="1.10.730.10">
    <property type="entry name" value="Isoleucyl-tRNA Synthetase, Domain 1"/>
    <property type="match status" value="1"/>
</dbReference>
<keyword evidence="10" id="KW-0694">RNA-binding</keyword>
<dbReference type="InterPro" id="IPR041598">
    <property type="entry name" value="MARS_N"/>
</dbReference>
<dbReference type="Pfam" id="PF19303">
    <property type="entry name" value="Anticodon_3"/>
    <property type="match status" value="1"/>
</dbReference>
<proteinExistence type="inferred from homology"/>
<evidence type="ECO:0000256" key="7">
    <source>
        <dbReference type="ARBA" id="ARBA00022598"/>
    </source>
</evidence>
<feature type="compositionally biased region" description="Low complexity" evidence="16">
    <location>
        <begin position="883"/>
        <end position="908"/>
    </location>
</feature>
<dbReference type="Pfam" id="PF18485">
    <property type="entry name" value="GST_N_5"/>
    <property type="match status" value="1"/>
</dbReference>
<keyword evidence="21" id="KW-1185">Reference proteome</keyword>
<dbReference type="PROSITE" id="PS50404">
    <property type="entry name" value="GST_NTER"/>
    <property type="match status" value="1"/>
</dbReference>
<evidence type="ECO:0000256" key="4">
    <source>
        <dbReference type="ARBA" id="ARBA00018335"/>
    </source>
</evidence>
<dbReference type="InterPro" id="IPR015413">
    <property type="entry name" value="Methionyl/Leucyl_tRNA_Synth"/>
</dbReference>
<keyword evidence="12 15" id="KW-0030">Aminoacyl-tRNA synthetase</keyword>
<dbReference type="EC" id="6.1.1.10" evidence="3"/>
<dbReference type="SUPFAM" id="SSF47060">
    <property type="entry name" value="S15/NS1 RNA-binding domain"/>
    <property type="match status" value="1"/>
</dbReference>
<dbReference type="Gene3D" id="1.10.287.10">
    <property type="entry name" value="S15/NS1, RNA-binding"/>
    <property type="match status" value="1"/>
</dbReference>
<evidence type="ECO:0000259" key="19">
    <source>
        <dbReference type="PROSITE" id="PS51185"/>
    </source>
</evidence>
<keyword evidence="7 15" id="KW-0436">Ligase</keyword>
<dbReference type="PANTHER" id="PTHR45765:SF1">
    <property type="entry name" value="METHIONINE--TRNA LIGASE, CYTOPLASMIC"/>
    <property type="match status" value="1"/>
</dbReference>
<dbReference type="InterPro" id="IPR010987">
    <property type="entry name" value="Glutathione-S-Trfase_C-like"/>
</dbReference>
<dbReference type="FunFam" id="2.20.28.20:FF:000001">
    <property type="entry name" value="Methionine--tRNA ligase"/>
    <property type="match status" value="1"/>
</dbReference>
<evidence type="ECO:0000256" key="10">
    <source>
        <dbReference type="ARBA" id="ARBA00022884"/>
    </source>
</evidence>
<dbReference type="PRINTS" id="PR01041">
    <property type="entry name" value="TRNASYNTHMET"/>
</dbReference>
<dbReference type="GO" id="GO:0000049">
    <property type="term" value="F:tRNA binding"/>
    <property type="evidence" value="ECO:0007669"/>
    <property type="project" value="UniProtKB-KW"/>
</dbReference>
<keyword evidence="6" id="KW-0820">tRNA-binding</keyword>
<dbReference type="HAMAP" id="MF_00098">
    <property type="entry name" value="Met_tRNA_synth_type1"/>
    <property type="match status" value="1"/>
</dbReference>
<evidence type="ECO:0000313" key="21">
    <source>
        <dbReference type="Proteomes" id="UP000594262"/>
    </source>
</evidence>
<dbReference type="InterPro" id="IPR023458">
    <property type="entry name" value="Met-tRNA_ligase_1"/>
</dbReference>
<feature type="compositionally biased region" description="Polar residues" evidence="16">
    <location>
        <begin position="242"/>
        <end position="273"/>
    </location>
</feature>
<name>A0A7M5XGI6_9CNID</name>
<keyword evidence="8 15" id="KW-0547">Nucleotide-binding</keyword>
<evidence type="ECO:0000256" key="8">
    <source>
        <dbReference type="ARBA" id="ARBA00022741"/>
    </source>
</evidence>
<dbReference type="GO" id="GO:0004825">
    <property type="term" value="F:methionine-tRNA ligase activity"/>
    <property type="evidence" value="ECO:0007669"/>
    <property type="project" value="UniProtKB-EC"/>
</dbReference>
<dbReference type="GO" id="GO:0005829">
    <property type="term" value="C:cytosol"/>
    <property type="evidence" value="ECO:0007669"/>
    <property type="project" value="TreeGrafter"/>
</dbReference>
<evidence type="ECO:0000256" key="1">
    <source>
        <dbReference type="ARBA" id="ARBA00004496"/>
    </source>
</evidence>
<dbReference type="AlphaFoldDB" id="A0A7M5XGI6"/>
<dbReference type="SMART" id="SM00991">
    <property type="entry name" value="WHEP-TRS"/>
    <property type="match status" value="1"/>
</dbReference>
<dbReference type="Pfam" id="PF00458">
    <property type="entry name" value="WHEP-TRS"/>
    <property type="match status" value="1"/>
</dbReference>
<feature type="region of interest" description="Disordered" evidence="16">
    <location>
        <begin position="952"/>
        <end position="973"/>
    </location>
</feature>
<dbReference type="GeneID" id="136815742"/>
<dbReference type="Gene3D" id="3.40.50.620">
    <property type="entry name" value="HUPs"/>
    <property type="match status" value="1"/>
</dbReference>
<dbReference type="PROSITE" id="PS51185">
    <property type="entry name" value="WHEP_TRS_2"/>
    <property type="match status" value="1"/>
</dbReference>
<evidence type="ECO:0000259" key="18">
    <source>
        <dbReference type="PROSITE" id="PS50405"/>
    </source>
</evidence>
<dbReference type="SUPFAM" id="SSF57770">
    <property type="entry name" value="Methionyl-tRNA synthetase (MetRS), Zn-domain"/>
    <property type="match status" value="1"/>
</dbReference>
<comment type="similarity">
    <text evidence="2 15">Belongs to the class-I aminoacyl-tRNA synthetase family.</text>
</comment>
<dbReference type="InterPro" id="IPR029038">
    <property type="entry name" value="MetRS_Zn"/>
</dbReference>
<dbReference type="SUPFAM" id="SSF47616">
    <property type="entry name" value="GST C-terminal domain-like"/>
    <property type="match status" value="1"/>
</dbReference>
<evidence type="ECO:0000256" key="2">
    <source>
        <dbReference type="ARBA" id="ARBA00005594"/>
    </source>
</evidence>
<feature type="domain" description="WHEP-TRS" evidence="19">
    <location>
        <begin position="910"/>
        <end position="966"/>
    </location>
</feature>
<keyword evidence="5" id="KW-0963">Cytoplasm</keyword>
<dbReference type="CDD" id="cd00939">
    <property type="entry name" value="MetRS_RNA"/>
    <property type="match status" value="1"/>
</dbReference>
<dbReference type="InterPro" id="IPR009068">
    <property type="entry name" value="uS15_NS1_RNA-bd_sf"/>
</dbReference>
<dbReference type="Pfam" id="PF14497">
    <property type="entry name" value="GST_C_3"/>
    <property type="match status" value="1"/>
</dbReference>
<dbReference type="SUPFAM" id="SSF52374">
    <property type="entry name" value="Nucleotidylyl transferase"/>
    <property type="match status" value="1"/>
</dbReference>
<dbReference type="Gene3D" id="1.20.1050.10">
    <property type="match status" value="1"/>
</dbReference>
<accession>A0A7M5XGI6</accession>
<dbReference type="EnsemblMetazoa" id="CLYHEMT023153.1">
    <property type="protein sequence ID" value="CLYHEMP023153.1"/>
    <property type="gene ID" value="CLYHEMG023153"/>
</dbReference>
<dbReference type="GO" id="GO:0017101">
    <property type="term" value="C:aminoacyl-tRNA synthetase multienzyme complex"/>
    <property type="evidence" value="ECO:0007669"/>
    <property type="project" value="TreeGrafter"/>
</dbReference>
<feature type="compositionally biased region" description="Basic and acidic residues" evidence="16">
    <location>
        <begin position="867"/>
        <end position="879"/>
    </location>
</feature>
<dbReference type="SUPFAM" id="SSF47323">
    <property type="entry name" value="Anticodon-binding domain of a subclass of class I aminoacyl-tRNA synthetases"/>
    <property type="match status" value="1"/>
</dbReference>
<comment type="catalytic activity">
    <reaction evidence="14">
        <text>tRNA(Met) + L-methionine + ATP = L-methionyl-tRNA(Met) + AMP + diphosphate</text>
        <dbReference type="Rhea" id="RHEA:13481"/>
        <dbReference type="Rhea" id="RHEA-COMP:9667"/>
        <dbReference type="Rhea" id="RHEA-COMP:9698"/>
        <dbReference type="ChEBI" id="CHEBI:30616"/>
        <dbReference type="ChEBI" id="CHEBI:33019"/>
        <dbReference type="ChEBI" id="CHEBI:57844"/>
        <dbReference type="ChEBI" id="CHEBI:78442"/>
        <dbReference type="ChEBI" id="CHEBI:78530"/>
        <dbReference type="ChEBI" id="CHEBI:456215"/>
        <dbReference type="EC" id="6.1.1.10"/>
    </reaction>
</comment>
<dbReference type="InterPro" id="IPR004045">
    <property type="entry name" value="Glutathione_S-Trfase_N"/>
</dbReference>
<dbReference type="NCBIfam" id="TIGR00398">
    <property type="entry name" value="metG"/>
    <property type="match status" value="1"/>
</dbReference>
<feature type="domain" description="GST N-terminal" evidence="17">
    <location>
        <begin position="34"/>
        <end position="112"/>
    </location>
</feature>
<reference evidence="20" key="1">
    <citation type="submission" date="2021-01" db="UniProtKB">
        <authorList>
            <consortium name="EnsemblMetazoa"/>
        </authorList>
    </citation>
    <scope>IDENTIFICATION</scope>
</reference>
<evidence type="ECO:0000256" key="14">
    <source>
        <dbReference type="ARBA" id="ARBA00047364"/>
    </source>
</evidence>
<dbReference type="RefSeq" id="XP_066928293.1">
    <property type="nucleotide sequence ID" value="XM_067072192.1"/>
</dbReference>
<dbReference type="InterPro" id="IPR001412">
    <property type="entry name" value="aa-tRNA-synth_I_CS"/>
</dbReference>